<comment type="caution">
    <text evidence="1">The sequence shown here is derived from an EMBL/GenBank/DDBJ whole genome shotgun (WGS) entry which is preliminary data.</text>
</comment>
<gene>
    <name evidence="1" type="ORF">BFW38_09165</name>
</gene>
<keyword evidence="2" id="KW-1185">Reference proteome</keyword>
<dbReference type="STRING" id="197479.BFW38_09165"/>
<evidence type="ECO:0000313" key="2">
    <source>
        <dbReference type="Proteomes" id="UP000094291"/>
    </source>
</evidence>
<proteinExistence type="predicted"/>
<protein>
    <recommendedName>
        <fullName evidence="3">Fe-S protein</fullName>
    </recommendedName>
</protein>
<dbReference type="InterPro" id="IPR010710">
    <property type="entry name" value="DUF1289"/>
</dbReference>
<dbReference type="PANTHER" id="PTHR35175:SF1">
    <property type="entry name" value="OXIDOREDUCTASE"/>
    <property type="match status" value="1"/>
</dbReference>
<reference evidence="1 2" key="1">
    <citation type="submission" date="2016-08" db="EMBL/GenBank/DDBJ databases">
        <authorList>
            <person name="Seilhamer J.J."/>
        </authorList>
    </citation>
    <scope>NUCLEOTIDE SEQUENCE [LARGE SCALE GENOMIC DNA]</scope>
    <source>
        <strain evidence="1 2">PH27A</strain>
    </source>
</reference>
<dbReference type="Proteomes" id="UP000094291">
    <property type="component" value="Unassembled WGS sequence"/>
</dbReference>
<dbReference type="EMBL" id="MDTQ01000001">
    <property type="protein sequence ID" value="ODC03687.1"/>
    <property type="molecule type" value="Genomic_DNA"/>
</dbReference>
<dbReference type="RefSeq" id="WP_068998110.1">
    <property type="nucleotide sequence ID" value="NZ_MDTQ01000001.1"/>
</dbReference>
<dbReference type="AlphaFoldDB" id="A0A1E2V9N8"/>
<sequence>MKSPCVGLCSTTFGDPVCRGCKRYQEEVLRWNLMSEASREAVWQRLWARQMAIVDEYLVIREPQVLQEQLVKHSVRSHAMAPLEVKVMDLLRVGCQKMRDLSAYGLELKPVHQGLSIVQLFNAMNQRLYADAVEAWELGL</sequence>
<dbReference type="Pfam" id="PF06945">
    <property type="entry name" value="DUF1289"/>
    <property type="match status" value="1"/>
</dbReference>
<accession>A0A1E2V9N8</accession>
<dbReference type="PANTHER" id="PTHR35175">
    <property type="entry name" value="DUF1289 DOMAIN-CONTAINING PROTEIN"/>
    <property type="match status" value="1"/>
</dbReference>
<organism evidence="1 2">
    <name type="scientific">Terasakiispira papahanaumokuakeensis</name>
    <dbReference type="NCBI Taxonomy" id="197479"/>
    <lineage>
        <taxon>Bacteria</taxon>
        <taxon>Pseudomonadati</taxon>
        <taxon>Pseudomonadota</taxon>
        <taxon>Gammaproteobacteria</taxon>
        <taxon>Oceanospirillales</taxon>
        <taxon>Terasakiispira</taxon>
    </lineage>
</organism>
<name>A0A1E2V9N8_9GAMM</name>
<evidence type="ECO:0000313" key="1">
    <source>
        <dbReference type="EMBL" id="ODC03687.1"/>
    </source>
</evidence>
<evidence type="ECO:0008006" key="3">
    <source>
        <dbReference type="Google" id="ProtNLM"/>
    </source>
</evidence>